<accession>A0AAN9PT21</accession>
<keyword evidence="2 8" id="KW-0863">Zinc-finger</keyword>
<keyword evidence="6" id="KW-0804">Transcription</keyword>
<sequence length="660" mass="75013">MGDGDHSSLPPGCRFYPSEEVLLRYYLTNKNQNRDGNFYGSDLIRELNLYDHHPLELPHASCFSYGYRGRKRHWFCYTLRVTKESSRKVKNGFWLRKGRVRRVFANGGNDDVLGTRTCFVFYIGNSLKNATRTDWILYEYALVDRVLASFVLCRVFNKPNQKNNSPSEIGLSCCAEESVSAVVRHVGVQVCDDGFVERKNEMAEHRVIECAGVQGSDQAVGDGYQSDMGIRYVIVPESSRESRVFKNVSGVEVRTLFWERLSGLQSGRALFMEAVTSQQHIHSLLCLMKGNWLQRNRVRVRYWEGRGGAHSLALSSLGGDPIMAFPHHHLQRHFQHPPQSKSFRNLQTIDGQMSQQVAFYNPADLQDQSQHPPYIPPFHVVGFAPGPVPPADGSDGGADLQLQWNYGLEPERKRLKEQDFLENNSQISSVDFLQPRSVSTGLGLSLDNTRLTSTGDSALLSLIGDDIERELQQQDVEIDRFLKMQGERLRQAILEKVQATQLQSVSIIEDKVLQKLREKEAEVENINKRNMELEDRMEQLSVEAGAWQQRARYNENMIAALKFNLQQAYVQSRDSKEGCGDSEVDDTASCCNGRTLDFHLLSKENTNVKEMMTCKACRVNEVTMVLLPCKHLCLCKDCESKLSFCPLCQSSKFIGMEVYM</sequence>
<dbReference type="Pfam" id="PF02365">
    <property type="entry name" value="NAM"/>
    <property type="match status" value="1"/>
</dbReference>
<protein>
    <recommendedName>
        <fullName evidence="14">Transcription factor</fullName>
    </recommendedName>
</protein>
<evidence type="ECO:0000256" key="4">
    <source>
        <dbReference type="ARBA" id="ARBA00023015"/>
    </source>
</evidence>
<evidence type="ECO:0000313" key="12">
    <source>
        <dbReference type="EMBL" id="KAK7311075.1"/>
    </source>
</evidence>
<evidence type="ECO:0000259" key="11">
    <source>
        <dbReference type="PROSITE" id="PS51005"/>
    </source>
</evidence>
<dbReference type="PROSITE" id="PS51005">
    <property type="entry name" value="NAC"/>
    <property type="match status" value="1"/>
</dbReference>
<evidence type="ECO:0000256" key="3">
    <source>
        <dbReference type="ARBA" id="ARBA00022833"/>
    </source>
</evidence>
<evidence type="ECO:0000256" key="7">
    <source>
        <dbReference type="ARBA" id="ARBA00023242"/>
    </source>
</evidence>
<reference evidence="12 13" key="1">
    <citation type="submission" date="2024-01" db="EMBL/GenBank/DDBJ databases">
        <title>The genomes of 5 underutilized Papilionoideae crops provide insights into root nodulation and disease resistance.</title>
        <authorList>
            <person name="Yuan L."/>
        </authorList>
    </citation>
    <scope>NUCLEOTIDE SEQUENCE [LARGE SCALE GENOMIC DNA]</scope>
    <source>
        <strain evidence="12">LY-2023</strain>
        <tissue evidence="12">Leaf</tissue>
    </source>
</reference>
<dbReference type="InterPro" id="IPR001841">
    <property type="entry name" value="Znf_RING"/>
</dbReference>
<keyword evidence="1" id="KW-0479">Metal-binding</keyword>
<evidence type="ECO:0000256" key="6">
    <source>
        <dbReference type="ARBA" id="ARBA00023163"/>
    </source>
</evidence>
<dbReference type="GO" id="GO:0003677">
    <property type="term" value="F:DNA binding"/>
    <property type="evidence" value="ECO:0007669"/>
    <property type="project" value="UniProtKB-KW"/>
</dbReference>
<dbReference type="InterPro" id="IPR013083">
    <property type="entry name" value="Znf_RING/FYVE/PHD"/>
</dbReference>
<dbReference type="AlphaFoldDB" id="A0AAN9PT21"/>
<evidence type="ECO:0000256" key="1">
    <source>
        <dbReference type="ARBA" id="ARBA00022723"/>
    </source>
</evidence>
<evidence type="ECO:0000256" key="2">
    <source>
        <dbReference type="ARBA" id="ARBA00022771"/>
    </source>
</evidence>
<dbReference type="Proteomes" id="UP001359559">
    <property type="component" value="Unassembled WGS sequence"/>
</dbReference>
<dbReference type="InterPro" id="IPR003441">
    <property type="entry name" value="NAC-dom"/>
</dbReference>
<evidence type="ECO:0000259" key="10">
    <source>
        <dbReference type="PROSITE" id="PS50089"/>
    </source>
</evidence>
<keyword evidence="7" id="KW-0539">Nucleus</keyword>
<keyword evidence="4" id="KW-0805">Transcription regulation</keyword>
<dbReference type="SUPFAM" id="SSF101941">
    <property type="entry name" value="NAC domain"/>
    <property type="match status" value="1"/>
</dbReference>
<keyword evidence="5" id="KW-0238">DNA-binding</keyword>
<dbReference type="Pfam" id="PF13920">
    <property type="entry name" value="zf-C3HC4_3"/>
    <property type="match status" value="1"/>
</dbReference>
<gene>
    <name evidence="12" type="ORF">RJT34_08968</name>
</gene>
<keyword evidence="9" id="KW-0175">Coiled coil</keyword>
<name>A0AAN9PT21_CLITE</name>
<feature type="domain" description="RING-type" evidence="10">
    <location>
        <begin position="614"/>
        <end position="649"/>
    </location>
</feature>
<feature type="domain" description="NAC" evidence="11">
    <location>
        <begin position="9"/>
        <end position="158"/>
    </location>
</feature>
<dbReference type="PANTHER" id="PTHR42647">
    <property type="entry name" value="SBP (S-RIBONUCLEASE BINDING PROTEIN) FAMILY PROTEIN"/>
    <property type="match status" value="1"/>
</dbReference>
<evidence type="ECO:0000256" key="8">
    <source>
        <dbReference type="PROSITE-ProRule" id="PRU00175"/>
    </source>
</evidence>
<evidence type="ECO:0000313" key="13">
    <source>
        <dbReference type="Proteomes" id="UP001359559"/>
    </source>
</evidence>
<dbReference type="EMBL" id="JAYKXN010000002">
    <property type="protein sequence ID" value="KAK7311075.1"/>
    <property type="molecule type" value="Genomic_DNA"/>
</dbReference>
<dbReference type="PROSITE" id="PS50089">
    <property type="entry name" value="ZF_RING_2"/>
    <property type="match status" value="1"/>
</dbReference>
<dbReference type="GO" id="GO:0006355">
    <property type="term" value="P:regulation of DNA-templated transcription"/>
    <property type="evidence" value="ECO:0007669"/>
    <property type="project" value="InterPro"/>
</dbReference>
<evidence type="ECO:0000256" key="9">
    <source>
        <dbReference type="SAM" id="Coils"/>
    </source>
</evidence>
<evidence type="ECO:0000256" key="5">
    <source>
        <dbReference type="ARBA" id="ARBA00023125"/>
    </source>
</evidence>
<dbReference type="PANTHER" id="PTHR42647:SF10">
    <property type="entry name" value="F2G19.2"/>
    <property type="match status" value="1"/>
</dbReference>
<keyword evidence="13" id="KW-1185">Reference proteome</keyword>
<proteinExistence type="predicted"/>
<feature type="coiled-coil region" evidence="9">
    <location>
        <begin position="509"/>
        <end position="550"/>
    </location>
</feature>
<dbReference type="InterPro" id="IPR036093">
    <property type="entry name" value="NAC_dom_sf"/>
</dbReference>
<evidence type="ECO:0008006" key="14">
    <source>
        <dbReference type="Google" id="ProtNLM"/>
    </source>
</evidence>
<dbReference type="FunFam" id="3.30.40.10:FF:000239">
    <property type="entry name" value="probable BOI-related E3 ubiquitin-protein ligase 2"/>
    <property type="match status" value="1"/>
</dbReference>
<dbReference type="GO" id="GO:0004842">
    <property type="term" value="F:ubiquitin-protein transferase activity"/>
    <property type="evidence" value="ECO:0007669"/>
    <property type="project" value="TreeGrafter"/>
</dbReference>
<organism evidence="12 13">
    <name type="scientific">Clitoria ternatea</name>
    <name type="common">Butterfly pea</name>
    <dbReference type="NCBI Taxonomy" id="43366"/>
    <lineage>
        <taxon>Eukaryota</taxon>
        <taxon>Viridiplantae</taxon>
        <taxon>Streptophyta</taxon>
        <taxon>Embryophyta</taxon>
        <taxon>Tracheophyta</taxon>
        <taxon>Spermatophyta</taxon>
        <taxon>Magnoliopsida</taxon>
        <taxon>eudicotyledons</taxon>
        <taxon>Gunneridae</taxon>
        <taxon>Pentapetalae</taxon>
        <taxon>rosids</taxon>
        <taxon>fabids</taxon>
        <taxon>Fabales</taxon>
        <taxon>Fabaceae</taxon>
        <taxon>Papilionoideae</taxon>
        <taxon>50 kb inversion clade</taxon>
        <taxon>NPAAA clade</taxon>
        <taxon>indigoferoid/millettioid clade</taxon>
        <taxon>Phaseoleae</taxon>
        <taxon>Clitoria</taxon>
    </lineage>
</organism>
<dbReference type="CDD" id="cd16649">
    <property type="entry name" value="mRING-HC-C3HC5_CGRF1-like"/>
    <property type="match status" value="1"/>
</dbReference>
<keyword evidence="3" id="KW-0862">Zinc</keyword>
<dbReference type="Gene3D" id="3.30.40.10">
    <property type="entry name" value="Zinc/RING finger domain, C3HC4 (zinc finger)"/>
    <property type="match status" value="1"/>
</dbReference>
<dbReference type="Gene3D" id="2.170.150.80">
    <property type="entry name" value="NAC domain"/>
    <property type="match status" value="1"/>
</dbReference>
<dbReference type="GO" id="GO:0008270">
    <property type="term" value="F:zinc ion binding"/>
    <property type="evidence" value="ECO:0007669"/>
    <property type="project" value="UniProtKB-KW"/>
</dbReference>
<comment type="caution">
    <text evidence="12">The sequence shown here is derived from an EMBL/GenBank/DDBJ whole genome shotgun (WGS) entry which is preliminary data.</text>
</comment>